<dbReference type="PANTHER" id="PTHR24276">
    <property type="entry name" value="POLYSERASE-RELATED"/>
    <property type="match status" value="1"/>
</dbReference>
<keyword evidence="5" id="KW-0732">Signal</keyword>
<evidence type="ECO:0000256" key="5">
    <source>
        <dbReference type="SAM" id="SignalP"/>
    </source>
</evidence>
<dbReference type="CDD" id="cd00190">
    <property type="entry name" value="Tryp_SPc"/>
    <property type="match status" value="1"/>
</dbReference>
<dbReference type="SMART" id="SM00020">
    <property type="entry name" value="Tryp_SPc"/>
    <property type="match status" value="1"/>
</dbReference>
<evidence type="ECO:0000256" key="3">
    <source>
        <dbReference type="ARBA" id="ARBA00022825"/>
    </source>
</evidence>
<reference evidence="7" key="1">
    <citation type="submission" date="2017-05" db="EMBL/GenBank/DDBJ databases">
        <authorList>
            <person name="Huang Y."/>
            <person name="Shu C."/>
        </authorList>
    </citation>
    <scope>NUCLEOTIDE SEQUENCE</scope>
</reference>
<dbReference type="InterPro" id="IPR001254">
    <property type="entry name" value="Trypsin_dom"/>
</dbReference>
<dbReference type="PANTHER" id="PTHR24276:SF98">
    <property type="entry name" value="FI18310P1-RELATED"/>
    <property type="match status" value="1"/>
</dbReference>
<evidence type="ECO:0000256" key="4">
    <source>
        <dbReference type="ARBA" id="ARBA00023157"/>
    </source>
</evidence>
<dbReference type="GO" id="GO:0006508">
    <property type="term" value="P:proteolysis"/>
    <property type="evidence" value="ECO:0007669"/>
    <property type="project" value="UniProtKB-KW"/>
</dbReference>
<feature type="signal peptide" evidence="5">
    <location>
        <begin position="1"/>
        <end position="16"/>
    </location>
</feature>
<dbReference type="InterPro" id="IPR018114">
    <property type="entry name" value="TRYPSIN_HIS"/>
</dbReference>
<evidence type="ECO:0000259" key="6">
    <source>
        <dbReference type="PROSITE" id="PS50240"/>
    </source>
</evidence>
<dbReference type="InterPro" id="IPR050430">
    <property type="entry name" value="Peptidase_S1"/>
</dbReference>
<evidence type="ECO:0000256" key="1">
    <source>
        <dbReference type="ARBA" id="ARBA00022670"/>
    </source>
</evidence>
<feature type="domain" description="Peptidase S1" evidence="6">
    <location>
        <begin position="25"/>
        <end position="246"/>
    </location>
</feature>
<evidence type="ECO:0000313" key="7">
    <source>
        <dbReference type="EMBL" id="AXF35733.1"/>
    </source>
</evidence>
<keyword evidence="3" id="KW-0720">Serine protease</keyword>
<feature type="chain" id="PRO_5034741163" evidence="5">
    <location>
        <begin position="17"/>
        <end position="247"/>
    </location>
</feature>
<dbReference type="FunFam" id="2.40.10.10:FF:000068">
    <property type="entry name" value="transmembrane protease serine 2"/>
    <property type="match status" value="1"/>
</dbReference>
<organism evidence="7">
    <name type="scientific">Holotrichia oblita</name>
    <name type="common">Chafer beetle</name>
    <dbReference type="NCBI Taxonomy" id="644536"/>
    <lineage>
        <taxon>Eukaryota</taxon>
        <taxon>Metazoa</taxon>
        <taxon>Ecdysozoa</taxon>
        <taxon>Arthropoda</taxon>
        <taxon>Hexapoda</taxon>
        <taxon>Insecta</taxon>
        <taxon>Pterygota</taxon>
        <taxon>Neoptera</taxon>
        <taxon>Endopterygota</taxon>
        <taxon>Coleoptera</taxon>
        <taxon>Polyphaga</taxon>
        <taxon>Scarabaeiformia</taxon>
        <taxon>Scarabaeidae</taxon>
        <taxon>Melolonthinae</taxon>
        <taxon>Holotrichia</taxon>
    </lineage>
</organism>
<dbReference type="GO" id="GO:0004252">
    <property type="term" value="F:serine-type endopeptidase activity"/>
    <property type="evidence" value="ECO:0007669"/>
    <property type="project" value="InterPro"/>
</dbReference>
<keyword evidence="1 7" id="KW-0645">Protease</keyword>
<dbReference type="Pfam" id="PF00089">
    <property type="entry name" value="Trypsin"/>
    <property type="match status" value="1"/>
</dbReference>
<dbReference type="AlphaFoldDB" id="A0A8D4LKY8"/>
<evidence type="ECO:0000256" key="2">
    <source>
        <dbReference type="ARBA" id="ARBA00022801"/>
    </source>
</evidence>
<accession>A0A8D4LKY8</accession>
<protein>
    <submittedName>
        <fullName evidence="7">Serine protease 5</fullName>
    </submittedName>
</protein>
<proteinExistence type="evidence at transcript level"/>
<sequence>MFAFAVLLTLGATVSALPTKDGWRIVGGEIAEIGAYPFMVTLKRPVNIHYCGGTLVNSRTVLTAGHCVFGAAPSFISAIAGTNTIDVEEGAISSVALVVHPNYNEKPLENDIAMVILETGFQYSDLIGSVTLNSATIGAVPVFLIGWGVTGINDPNPNYLQRLDTRTITHSECQAFWGSAVNEDNLCTLSPVGQGLCYGDSGSPLLQTSDHSQVGIVSAGDPCALGSPDIYVRISSYVPWINSVANS</sequence>
<keyword evidence="4" id="KW-1015">Disulfide bond</keyword>
<name>A0A8D4LKY8_HOLOL</name>
<dbReference type="PROSITE" id="PS50240">
    <property type="entry name" value="TRYPSIN_DOM"/>
    <property type="match status" value="1"/>
</dbReference>
<dbReference type="EMBL" id="MF167595">
    <property type="protein sequence ID" value="AXF35733.1"/>
    <property type="molecule type" value="mRNA"/>
</dbReference>
<dbReference type="PROSITE" id="PS00134">
    <property type="entry name" value="TRYPSIN_HIS"/>
    <property type="match status" value="1"/>
</dbReference>
<keyword evidence="2" id="KW-0378">Hydrolase</keyword>